<reference evidence="1 2" key="1">
    <citation type="submission" date="2024-04" db="EMBL/GenBank/DDBJ databases">
        <authorList>
            <person name="Waldvogel A.-M."/>
            <person name="Schoenle A."/>
        </authorList>
    </citation>
    <scope>NUCLEOTIDE SEQUENCE [LARGE SCALE GENOMIC DNA]</scope>
</reference>
<dbReference type="AlphaFoldDB" id="A0AAV2JBX0"/>
<keyword evidence="2" id="KW-1185">Reference proteome</keyword>
<organism evidence="1 2">
    <name type="scientific">Knipowitschia caucasica</name>
    <name type="common">Caucasian dwarf goby</name>
    <name type="synonym">Pomatoschistus caucasicus</name>
    <dbReference type="NCBI Taxonomy" id="637954"/>
    <lineage>
        <taxon>Eukaryota</taxon>
        <taxon>Metazoa</taxon>
        <taxon>Chordata</taxon>
        <taxon>Craniata</taxon>
        <taxon>Vertebrata</taxon>
        <taxon>Euteleostomi</taxon>
        <taxon>Actinopterygii</taxon>
        <taxon>Neopterygii</taxon>
        <taxon>Teleostei</taxon>
        <taxon>Neoteleostei</taxon>
        <taxon>Acanthomorphata</taxon>
        <taxon>Gobiaria</taxon>
        <taxon>Gobiiformes</taxon>
        <taxon>Gobioidei</taxon>
        <taxon>Gobiidae</taxon>
        <taxon>Gobiinae</taxon>
        <taxon>Knipowitschia</taxon>
    </lineage>
</organism>
<proteinExistence type="predicted"/>
<sequence>MVLPIDFPIVLPHPSLSVSVKEEFNPTVSGRSPESLHSVLPSVCWGGRIFSQLIHDNKRNLQTPGV</sequence>
<accession>A0AAV2JBX0</accession>
<gene>
    <name evidence="1" type="ORF">KC01_LOCUS6592</name>
</gene>
<dbReference type="Proteomes" id="UP001497482">
    <property type="component" value="Chromosome 12"/>
</dbReference>
<evidence type="ECO:0000313" key="2">
    <source>
        <dbReference type="Proteomes" id="UP001497482"/>
    </source>
</evidence>
<dbReference type="EMBL" id="OZ035834">
    <property type="protein sequence ID" value="CAL1574925.1"/>
    <property type="molecule type" value="Genomic_DNA"/>
</dbReference>
<protein>
    <submittedName>
        <fullName evidence="1">Uncharacterized protein</fullName>
    </submittedName>
</protein>
<evidence type="ECO:0000313" key="1">
    <source>
        <dbReference type="EMBL" id="CAL1574925.1"/>
    </source>
</evidence>
<name>A0AAV2JBX0_KNICA</name>